<comment type="caution">
    <text evidence="2">The sequence shown here is derived from an EMBL/GenBank/DDBJ whole genome shotgun (WGS) entry which is preliminary data.</text>
</comment>
<gene>
    <name evidence="2" type="ORF">C7381_10570</name>
</gene>
<dbReference type="EMBL" id="QEKV01000005">
    <property type="protein sequence ID" value="PVY94367.1"/>
    <property type="molecule type" value="Genomic_DNA"/>
</dbReference>
<feature type="transmembrane region" description="Helical" evidence="1">
    <location>
        <begin position="6"/>
        <end position="25"/>
    </location>
</feature>
<name>A0A2U1E341_9FIRM</name>
<protein>
    <submittedName>
        <fullName evidence="2">Uncharacterized protein DUF4418</fullName>
    </submittedName>
</protein>
<keyword evidence="3" id="KW-1185">Reference proteome</keyword>
<dbReference type="Pfam" id="PF14387">
    <property type="entry name" value="DUF4418"/>
    <property type="match status" value="1"/>
</dbReference>
<keyword evidence="1" id="KW-0812">Transmembrane</keyword>
<reference evidence="2 3" key="1">
    <citation type="submission" date="2018-04" db="EMBL/GenBank/DDBJ databases">
        <title>Genomic Encyclopedia of Type Strains, Phase IV (KMG-IV): sequencing the most valuable type-strain genomes for metagenomic binning, comparative biology and taxonomic classification.</title>
        <authorList>
            <person name="Goeker M."/>
        </authorList>
    </citation>
    <scope>NUCLEOTIDE SEQUENCE [LARGE SCALE GENOMIC DNA]</scope>
    <source>
        <strain evidence="2 3">DSM 20705</strain>
    </source>
</reference>
<evidence type="ECO:0000313" key="3">
    <source>
        <dbReference type="Proteomes" id="UP000245793"/>
    </source>
</evidence>
<evidence type="ECO:0000256" key="1">
    <source>
        <dbReference type="SAM" id="Phobius"/>
    </source>
</evidence>
<dbReference type="RefSeq" id="WP_116480151.1">
    <property type="nucleotide sequence ID" value="NZ_QEKV01000005.1"/>
</dbReference>
<accession>A0A2U1E341</accession>
<organism evidence="2 3">
    <name type="scientific">Ezakiella coagulans</name>
    <dbReference type="NCBI Taxonomy" id="46507"/>
    <lineage>
        <taxon>Bacteria</taxon>
        <taxon>Bacillati</taxon>
        <taxon>Bacillota</taxon>
        <taxon>Tissierellia</taxon>
        <taxon>Ezakiella</taxon>
    </lineage>
</organism>
<evidence type="ECO:0000313" key="2">
    <source>
        <dbReference type="EMBL" id="PVY94367.1"/>
    </source>
</evidence>
<feature type="transmembrane region" description="Helical" evidence="1">
    <location>
        <begin position="46"/>
        <end position="64"/>
    </location>
</feature>
<sequence>MNKNKIFGIIFVILGVLIMLTPGTIAPTCPAMADGKFMKCHWMGQAIKGAGGVMTVLGLVYTAICCKKQMFFALAISNVVVGIYAILLPAKLIGGCMKPEMACRAKTMPMLYILIGLYIVISIVAAILNRPCNESHQCK</sequence>
<feature type="transmembrane region" description="Helical" evidence="1">
    <location>
        <begin position="111"/>
        <end position="128"/>
    </location>
</feature>
<dbReference type="InterPro" id="IPR025531">
    <property type="entry name" value="DUF4418"/>
</dbReference>
<dbReference type="Proteomes" id="UP000245793">
    <property type="component" value="Unassembled WGS sequence"/>
</dbReference>
<dbReference type="AlphaFoldDB" id="A0A2U1E341"/>
<keyword evidence="1" id="KW-1133">Transmembrane helix</keyword>
<proteinExistence type="predicted"/>
<keyword evidence="1" id="KW-0472">Membrane</keyword>
<feature type="transmembrane region" description="Helical" evidence="1">
    <location>
        <begin position="70"/>
        <end position="90"/>
    </location>
</feature>